<keyword evidence="2" id="KW-1185">Reference proteome</keyword>
<dbReference type="Gene3D" id="3.30.420.310">
    <property type="entry name" value="2-keto-3-deoxy-galactonokinase, C-terminal domain"/>
    <property type="match status" value="1"/>
</dbReference>
<dbReference type="EMBL" id="SMGR01000001">
    <property type="protein sequence ID" value="TCL08317.1"/>
    <property type="molecule type" value="Genomic_DNA"/>
</dbReference>
<dbReference type="Gene3D" id="3.30.420.300">
    <property type="entry name" value="2-keto-3-deoxy-galactonokinase, substrate binding domain"/>
    <property type="match status" value="1"/>
</dbReference>
<gene>
    <name evidence="1" type="ORF">BXY66_0354</name>
</gene>
<reference evidence="1 2" key="1">
    <citation type="submission" date="2019-03" db="EMBL/GenBank/DDBJ databases">
        <title>Genomic Encyclopedia of Archaeal and Bacterial Type Strains, Phase II (KMG-II): from individual species to whole genera.</title>
        <authorList>
            <person name="Goeker M."/>
        </authorList>
    </citation>
    <scope>NUCLEOTIDE SEQUENCE [LARGE SCALE GENOMIC DNA]</scope>
    <source>
        <strain evidence="1 2">DSM 26433</strain>
    </source>
</reference>
<name>A0A4R1NJ95_9RHOB</name>
<dbReference type="Proteomes" id="UP000295673">
    <property type="component" value="Unassembled WGS sequence"/>
</dbReference>
<protein>
    <submittedName>
        <fullName evidence="1">2-dehydro-3-deoxygalactonokinase</fullName>
    </submittedName>
</protein>
<dbReference type="AlphaFoldDB" id="A0A4R1NJ95"/>
<accession>A0A4R1NJ95</accession>
<dbReference type="InterPro" id="IPR007729">
    <property type="entry name" value="DGOK"/>
</dbReference>
<sequence length="308" mass="32405">MSSVAFVAVDWGTSSFRAWAVGFDGAVCAHHSDAQGMGSLTPPEFSPVLETALDQIGVGASVPVVACGMVGAAQGWIDVPYMAIDEGLEKLADRAQEAPGTARKVFILPGVKQSVPFNVMRGEETQIAGFLQSQPDFSGVICLPGTHSKWVVVADGQIQYFWTAMTGEMFGLLSSRSVLRHSMAGSGWDQANFEAACSCALAEPEVVAMKIFEIRAEALLTGPAPEAARARLSGLLVGFELAATRKLWDKQPVHLIGAPELMRNYTEALSHVNVVATCNDATALTLGGLSTAAKRLLELTPATLGGGV</sequence>
<keyword evidence="1" id="KW-0808">Transferase</keyword>
<evidence type="ECO:0000313" key="2">
    <source>
        <dbReference type="Proteomes" id="UP000295673"/>
    </source>
</evidence>
<dbReference type="InterPro" id="IPR042257">
    <property type="entry name" value="DGOK_C"/>
</dbReference>
<evidence type="ECO:0000313" key="1">
    <source>
        <dbReference type="EMBL" id="TCL08317.1"/>
    </source>
</evidence>
<dbReference type="InterPro" id="IPR042258">
    <property type="entry name" value="DGOK_N"/>
</dbReference>
<dbReference type="RefSeq" id="WP_207911279.1">
    <property type="nucleotide sequence ID" value="NZ_SMGR01000001.1"/>
</dbReference>
<keyword evidence="1" id="KW-0418">Kinase</keyword>
<proteinExistence type="predicted"/>
<organism evidence="1 2">
    <name type="scientific">Shimia isoporae</name>
    <dbReference type="NCBI Taxonomy" id="647720"/>
    <lineage>
        <taxon>Bacteria</taxon>
        <taxon>Pseudomonadati</taxon>
        <taxon>Pseudomonadota</taxon>
        <taxon>Alphaproteobacteria</taxon>
        <taxon>Rhodobacterales</taxon>
        <taxon>Roseobacteraceae</taxon>
    </lineage>
</organism>
<dbReference type="GO" id="GO:0008671">
    <property type="term" value="F:2-dehydro-3-deoxygalactonokinase activity"/>
    <property type="evidence" value="ECO:0007669"/>
    <property type="project" value="InterPro"/>
</dbReference>
<comment type="caution">
    <text evidence="1">The sequence shown here is derived from an EMBL/GenBank/DDBJ whole genome shotgun (WGS) entry which is preliminary data.</text>
</comment>
<dbReference type="GO" id="GO:0034194">
    <property type="term" value="P:D-galactonate catabolic process"/>
    <property type="evidence" value="ECO:0007669"/>
    <property type="project" value="InterPro"/>
</dbReference>
<dbReference type="Pfam" id="PF05035">
    <property type="entry name" value="DGOK"/>
    <property type="match status" value="1"/>
</dbReference>